<organism evidence="2 3">
    <name type="scientific">Vibrio owensii CAIM 1854 = LMG 25443</name>
    <dbReference type="NCBI Taxonomy" id="1229493"/>
    <lineage>
        <taxon>Bacteria</taxon>
        <taxon>Pseudomonadati</taxon>
        <taxon>Pseudomonadota</taxon>
        <taxon>Gammaproteobacteria</taxon>
        <taxon>Vibrionales</taxon>
        <taxon>Vibrionaceae</taxon>
        <taxon>Vibrio</taxon>
    </lineage>
</organism>
<keyword evidence="1" id="KW-1133">Transmembrane helix</keyword>
<sequence length="75" mass="8525">MNKSIKKAYLDLAFNDFTRWSFVSSVSLSVSSYVMFTNDESILAVTLACGGIFIGALCMSRLFKLRTLYRRLINE</sequence>
<gene>
    <name evidence="2" type="ORF">H735_09290</name>
</gene>
<evidence type="ECO:0000313" key="3">
    <source>
        <dbReference type="Proteomes" id="UP000031586"/>
    </source>
</evidence>
<dbReference type="EMBL" id="JPRD01000015">
    <property type="protein sequence ID" value="KIF53124.1"/>
    <property type="molecule type" value="Genomic_DNA"/>
</dbReference>
<reference evidence="2 3" key="1">
    <citation type="submission" date="2014-07" db="EMBL/GenBank/DDBJ databases">
        <title>Unique and conserved regions in Vibrio harveyi and related species in comparison with the shrimp pathogen Vibrio harveyi CAIM 1792.</title>
        <authorList>
            <person name="Espinoza-Valles I."/>
            <person name="Vora G."/>
            <person name="Leekitcharoenphon P."/>
            <person name="Ussery D."/>
            <person name="Hoj L."/>
            <person name="Gomez-Gil B."/>
        </authorList>
    </citation>
    <scope>NUCLEOTIDE SEQUENCE [LARGE SCALE GENOMIC DNA]</scope>
    <source>
        <strain evidence="3">CAIM 1854 / LMG 25443</strain>
    </source>
</reference>
<keyword evidence="1" id="KW-0472">Membrane</keyword>
<comment type="caution">
    <text evidence="2">The sequence shown here is derived from an EMBL/GenBank/DDBJ whole genome shotgun (WGS) entry which is preliminary data.</text>
</comment>
<evidence type="ECO:0000256" key="1">
    <source>
        <dbReference type="SAM" id="Phobius"/>
    </source>
</evidence>
<dbReference type="Proteomes" id="UP000031586">
    <property type="component" value="Unassembled WGS sequence"/>
</dbReference>
<dbReference type="AlphaFoldDB" id="A0A0C1ZAB7"/>
<evidence type="ECO:0000313" key="2">
    <source>
        <dbReference type="EMBL" id="KIF53124.1"/>
    </source>
</evidence>
<keyword evidence="1" id="KW-0812">Transmembrane</keyword>
<protein>
    <submittedName>
        <fullName evidence="2">Uncharacterized protein</fullName>
    </submittedName>
</protein>
<feature type="transmembrane region" description="Helical" evidence="1">
    <location>
        <begin position="20"/>
        <end position="36"/>
    </location>
</feature>
<feature type="transmembrane region" description="Helical" evidence="1">
    <location>
        <begin position="42"/>
        <end position="63"/>
    </location>
</feature>
<dbReference type="PATRIC" id="fig|1229493.5.peg.942"/>
<name>A0A0C1ZAB7_9VIBR</name>
<proteinExistence type="predicted"/>
<accession>A0A0C1ZAB7</accession>